<feature type="transmembrane region" description="Helical" evidence="7">
    <location>
        <begin position="93"/>
        <end position="117"/>
    </location>
</feature>
<dbReference type="PANTHER" id="PTHR30221">
    <property type="entry name" value="SMALL-CONDUCTANCE MECHANOSENSITIVE CHANNEL"/>
    <property type="match status" value="1"/>
</dbReference>
<dbReference type="OrthoDB" id="9809206at2"/>
<dbReference type="Pfam" id="PF21082">
    <property type="entry name" value="MS_channel_3rd"/>
    <property type="match status" value="1"/>
</dbReference>
<evidence type="ECO:0000256" key="2">
    <source>
        <dbReference type="ARBA" id="ARBA00008017"/>
    </source>
</evidence>
<dbReference type="RefSeq" id="WP_127704281.1">
    <property type="nucleotide sequence ID" value="NZ_SACK01000002.1"/>
</dbReference>
<dbReference type="GO" id="GO:0008381">
    <property type="term" value="F:mechanosensitive monoatomic ion channel activity"/>
    <property type="evidence" value="ECO:0007669"/>
    <property type="project" value="InterPro"/>
</dbReference>
<evidence type="ECO:0000256" key="5">
    <source>
        <dbReference type="ARBA" id="ARBA00022989"/>
    </source>
</evidence>
<keyword evidence="6 7" id="KW-0472">Membrane</keyword>
<evidence type="ECO:0000259" key="8">
    <source>
        <dbReference type="Pfam" id="PF00924"/>
    </source>
</evidence>
<feature type="domain" description="Mechanosensitive ion channel MscS" evidence="8">
    <location>
        <begin position="104"/>
        <end position="170"/>
    </location>
</feature>
<protein>
    <submittedName>
        <fullName evidence="10">Mechanosensitive ion channel</fullName>
    </submittedName>
</protein>
<keyword evidence="11" id="KW-1185">Reference proteome</keyword>
<dbReference type="Pfam" id="PF00924">
    <property type="entry name" value="MS_channel_2nd"/>
    <property type="match status" value="1"/>
</dbReference>
<feature type="transmembrane region" description="Helical" evidence="7">
    <location>
        <begin position="20"/>
        <end position="38"/>
    </location>
</feature>
<dbReference type="AlphaFoldDB" id="A0A3S2VP05"/>
<dbReference type="Proteomes" id="UP000282759">
    <property type="component" value="Unassembled WGS sequence"/>
</dbReference>
<dbReference type="SUPFAM" id="SSF50182">
    <property type="entry name" value="Sm-like ribonucleoproteins"/>
    <property type="match status" value="1"/>
</dbReference>
<keyword evidence="5 7" id="KW-1133">Transmembrane helix</keyword>
<keyword evidence="3" id="KW-1003">Cell membrane</keyword>
<dbReference type="Gene3D" id="2.30.30.60">
    <property type="match status" value="1"/>
</dbReference>
<proteinExistence type="inferred from homology"/>
<dbReference type="InterPro" id="IPR023408">
    <property type="entry name" value="MscS_beta-dom_sf"/>
</dbReference>
<evidence type="ECO:0000313" key="11">
    <source>
        <dbReference type="Proteomes" id="UP000282759"/>
    </source>
</evidence>
<evidence type="ECO:0000256" key="3">
    <source>
        <dbReference type="ARBA" id="ARBA00022475"/>
    </source>
</evidence>
<dbReference type="Gene3D" id="1.10.287.1260">
    <property type="match status" value="1"/>
</dbReference>
<evidence type="ECO:0000256" key="1">
    <source>
        <dbReference type="ARBA" id="ARBA00004651"/>
    </source>
</evidence>
<evidence type="ECO:0000313" key="10">
    <source>
        <dbReference type="EMBL" id="RVU01917.1"/>
    </source>
</evidence>
<evidence type="ECO:0000256" key="6">
    <source>
        <dbReference type="ARBA" id="ARBA00023136"/>
    </source>
</evidence>
<dbReference type="InterPro" id="IPR045275">
    <property type="entry name" value="MscS_archaea/bacteria_type"/>
</dbReference>
<dbReference type="Gene3D" id="3.30.70.100">
    <property type="match status" value="1"/>
</dbReference>
<comment type="similarity">
    <text evidence="2">Belongs to the MscS (TC 1.A.23) family.</text>
</comment>
<dbReference type="PANTHER" id="PTHR30221:SF8">
    <property type="entry name" value="SMALL-CONDUCTANCE MECHANOSENSITIVE CHANNEL"/>
    <property type="match status" value="1"/>
</dbReference>
<sequence>MKLADFYNSAYQWVVIHGPNIIIGLIVLITGLWFIRLLKSRIRRKMSAEEVHSSLQPFLLSVSITALNILLVLLVLTIMGVEASAFTTLVGAFGVAAGLALSGTLQNFAGGVLILLLKPFELNDNIIAQGQDGKVTSIQIFFTVLLTPDNKTIIIPNGKLFNEVIVNVTREGSRRLDFELEVGYAGNSERVKRIIEDAIKATPYIIKNKPVKVGITKVLFDRMIFAVYVWVKPSEFLTVKIDLHERIVAGLEAAGVKLPGT</sequence>
<accession>A0A3S2VP05</accession>
<organism evidence="10 11">
    <name type="scientific">Mucilaginibacter limnophilus</name>
    <dbReference type="NCBI Taxonomy" id="1932778"/>
    <lineage>
        <taxon>Bacteria</taxon>
        <taxon>Pseudomonadati</taxon>
        <taxon>Bacteroidota</taxon>
        <taxon>Sphingobacteriia</taxon>
        <taxon>Sphingobacteriales</taxon>
        <taxon>Sphingobacteriaceae</taxon>
        <taxon>Mucilaginibacter</taxon>
    </lineage>
</organism>
<keyword evidence="4 7" id="KW-0812">Transmembrane</keyword>
<dbReference type="EMBL" id="SACK01000002">
    <property type="protein sequence ID" value="RVU01917.1"/>
    <property type="molecule type" value="Genomic_DNA"/>
</dbReference>
<evidence type="ECO:0000256" key="4">
    <source>
        <dbReference type="ARBA" id="ARBA00022692"/>
    </source>
</evidence>
<feature type="transmembrane region" description="Helical" evidence="7">
    <location>
        <begin position="58"/>
        <end position="81"/>
    </location>
</feature>
<evidence type="ECO:0000259" key="9">
    <source>
        <dbReference type="Pfam" id="PF21082"/>
    </source>
</evidence>
<comment type="caution">
    <text evidence="10">The sequence shown here is derived from an EMBL/GenBank/DDBJ whole genome shotgun (WGS) entry which is preliminary data.</text>
</comment>
<comment type="subcellular location">
    <subcellularLocation>
        <location evidence="1">Cell membrane</location>
        <topology evidence="1">Multi-pass membrane protein</topology>
    </subcellularLocation>
</comment>
<dbReference type="SUPFAM" id="SSF82689">
    <property type="entry name" value="Mechanosensitive channel protein MscS (YggB), C-terminal domain"/>
    <property type="match status" value="1"/>
</dbReference>
<gene>
    <name evidence="10" type="ORF">EOD41_08150</name>
</gene>
<dbReference type="InterPro" id="IPR011014">
    <property type="entry name" value="MscS_channel_TM-2"/>
</dbReference>
<dbReference type="InterPro" id="IPR006685">
    <property type="entry name" value="MscS_channel_2nd"/>
</dbReference>
<reference evidence="10 11" key="1">
    <citation type="submission" date="2019-01" db="EMBL/GenBank/DDBJ databases">
        <authorList>
            <person name="Chen W.-M."/>
        </authorList>
    </citation>
    <scope>NUCLEOTIDE SEQUENCE [LARGE SCALE GENOMIC DNA]</scope>
    <source>
        <strain evidence="10 11">YBJ-36</strain>
    </source>
</reference>
<evidence type="ECO:0000256" key="7">
    <source>
        <dbReference type="SAM" id="Phobius"/>
    </source>
</evidence>
<dbReference type="SUPFAM" id="SSF82861">
    <property type="entry name" value="Mechanosensitive channel protein MscS (YggB), transmembrane region"/>
    <property type="match status" value="1"/>
</dbReference>
<name>A0A3S2VP05_9SPHI</name>
<feature type="domain" description="Mechanosensitive ion channel MscS C-terminal" evidence="9">
    <location>
        <begin position="178"/>
        <end position="257"/>
    </location>
</feature>
<dbReference type="InterPro" id="IPR011066">
    <property type="entry name" value="MscS_channel_C_sf"/>
</dbReference>
<dbReference type="GO" id="GO:0005886">
    <property type="term" value="C:plasma membrane"/>
    <property type="evidence" value="ECO:0007669"/>
    <property type="project" value="UniProtKB-SubCell"/>
</dbReference>
<dbReference type="InterPro" id="IPR010920">
    <property type="entry name" value="LSM_dom_sf"/>
</dbReference>
<dbReference type="InterPro" id="IPR049278">
    <property type="entry name" value="MS_channel_C"/>
</dbReference>